<reference evidence="2 3" key="1">
    <citation type="submission" date="2015-11" db="EMBL/GenBank/DDBJ databases">
        <title>Expanding the genomic diversity of Burkholderia species for the development of highly accurate diagnostics.</title>
        <authorList>
            <person name="Sahl J."/>
            <person name="Keim P."/>
            <person name="Wagner D."/>
        </authorList>
    </citation>
    <scope>NUCLEOTIDE SEQUENCE [LARGE SCALE GENOMIC DNA]</scope>
    <source>
        <strain evidence="2 3">MSMB1137WGS</strain>
    </source>
</reference>
<dbReference type="EMBL" id="LPDO01000096">
    <property type="protein sequence ID" value="KVT50299.1"/>
    <property type="molecule type" value="Genomic_DNA"/>
</dbReference>
<dbReference type="Proteomes" id="UP000056732">
    <property type="component" value="Unassembled WGS sequence"/>
</dbReference>
<accession>A0AAW3NBM1</accession>
<name>A0AAW3NBM1_9BURK</name>
<evidence type="ECO:0000313" key="3">
    <source>
        <dbReference type="Proteomes" id="UP000056732"/>
    </source>
</evidence>
<comment type="caution">
    <text evidence="2">The sequence shown here is derived from an EMBL/GenBank/DDBJ whole genome shotgun (WGS) entry which is preliminary data.</text>
</comment>
<protein>
    <submittedName>
        <fullName evidence="2">Uncharacterized protein</fullName>
    </submittedName>
</protein>
<gene>
    <name evidence="2" type="ORF">WK53_10485</name>
</gene>
<sequence>MRMYCNPWMATQYLRALRHDGQHVINFQPSEKHVQIGRTRRKPPLSASALGQSKPAEEQEDIARPDTVATQVALRGTRLPQRWSPVHQVGDMPAAEVRIEVNMRLQAMLAGRQITQELIQRCIREIQVRQCRTVMGARNRQWKKATVRQDRARHAAVL</sequence>
<evidence type="ECO:0000256" key="1">
    <source>
        <dbReference type="SAM" id="MobiDB-lite"/>
    </source>
</evidence>
<feature type="region of interest" description="Disordered" evidence="1">
    <location>
        <begin position="31"/>
        <end position="63"/>
    </location>
</feature>
<dbReference type="AlphaFoldDB" id="A0AAW3NBM1"/>
<evidence type="ECO:0000313" key="2">
    <source>
        <dbReference type="EMBL" id="KVT50299.1"/>
    </source>
</evidence>
<organism evidence="2 3">
    <name type="scientific">Burkholderia ubonensis</name>
    <dbReference type="NCBI Taxonomy" id="101571"/>
    <lineage>
        <taxon>Bacteria</taxon>
        <taxon>Pseudomonadati</taxon>
        <taxon>Pseudomonadota</taxon>
        <taxon>Betaproteobacteria</taxon>
        <taxon>Burkholderiales</taxon>
        <taxon>Burkholderiaceae</taxon>
        <taxon>Burkholderia</taxon>
        <taxon>Burkholderia cepacia complex</taxon>
    </lineage>
</organism>
<proteinExistence type="predicted"/>